<feature type="compositionally biased region" description="Acidic residues" evidence="1">
    <location>
        <begin position="195"/>
        <end position="215"/>
    </location>
</feature>
<feature type="compositionally biased region" description="Basic and acidic residues" evidence="1">
    <location>
        <begin position="221"/>
        <end position="243"/>
    </location>
</feature>
<keyword evidence="3" id="KW-1185">Reference proteome</keyword>
<evidence type="ECO:0000313" key="3">
    <source>
        <dbReference type="Proteomes" id="UP000199476"/>
    </source>
</evidence>
<evidence type="ECO:0008006" key="4">
    <source>
        <dbReference type="Google" id="ProtNLM"/>
    </source>
</evidence>
<gene>
    <name evidence="2" type="ORF">SAMN04488692_10585</name>
</gene>
<dbReference type="Proteomes" id="UP000199476">
    <property type="component" value="Unassembled WGS sequence"/>
</dbReference>
<dbReference type="AlphaFoldDB" id="A0A1G9KRZ9"/>
<feature type="compositionally biased region" description="Acidic residues" evidence="1">
    <location>
        <begin position="82"/>
        <end position="113"/>
    </location>
</feature>
<protein>
    <recommendedName>
        <fullName evidence="4">LysM domain-containing protein</fullName>
    </recommendedName>
</protein>
<accession>A0A1G9KRZ9</accession>
<name>A0A1G9KRZ9_9FIRM</name>
<feature type="compositionally biased region" description="Acidic residues" evidence="1">
    <location>
        <begin position="52"/>
        <end position="74"/>
    </location>
</feature>
<proteinExistence type="predicted"/>
<dbReference type="EMBL" id="FNGO01000005">
    <property type="protein sequence ID" value="SDL52237.1"/>
    <property type="molecule type" value="Genomic_DNA"/>
</dbReference>
<organism evidence="2 3">
    <name type="scientific">Halarsenatibacter silvermanii</name>
    <dbReference type="NCBI Taxonomy" id="321763"/>
    <lineage>
        <taxon>Bacteria</taxon>
        <taxon>Bacillati</taxon>
        <taxon>Bacillota</taxon>
        <taxon>Clostridia</taxon>
        <taxon>Halanaerobiales</taxon>
        <taxon>Halarsenatibacteraceae</taxon>
        <taxon>Halarsenatibacter</taxon>
    </lineage>
</organism>
<feature type="compositionally biased region" description="Acidic residues" evidence="1">
    <location>
        <begin position="153"/>
        <end position="165"/>
    </location>
</feature>
<reference evidence="2 3" key="1">
    <citation type="submission" date="2016-10" db="EMBL/GenBank/DDBJ databases">
        <authorList>
            <person name="de Groot N.N."/>
        </authorList>
    </citation>
    <scope>NUCLEOTIDE SEQUENCE [LARGE SCALE GENOMIC DNA]</scope>
    <source>
        <strain evidence="2 3">SLAS-1</strain>
    </source>
</reference>
<dbReference type="RefSeq" id="WP_089758881.1">
    <property type="nucleotide sequence ID" value="NZ_FNGO01000005.1"/>
</dbReference>
<dbReference type="STRING" id="321763.SAMN04488692_10585"/>
<evidence type="ECO:0000313" key="2">
    <source>
        <dbReference type="EMBL" id="SDL52237.1"/>
    </source>
</evidence>
<sequence>MNFALPGFKGKIIIAILIISLAFITPTPRAAVSAGENGEEEMRDPFELIYAPEEEEEQEEQEVEKEAPEEEEDYTDPKLAAPDDEVDDFEEIEVDVEEPTPDIFEEEEEDEDEVMKLEEFLERELDKEKETDPAPEGRRNEIMDRFLRREAAEEQEEQEPEEDVDAEKIDEVDLEELLSERAVPADSKTALDPGDLLDELREDEIDLTEPSEETAGEVPESIDRLLPREESDDRVDSTSREEAADVSGLVSQQIFQREMRARSDWPETYQFTFTSENKILSMKLKDIYGVETEDIEMRDEGEFYQYNLTLPGYMAYEMGPDETIEDISRRSGISEYKILQASRVEKDEIETGTVLILPYDI</sequence>
<evidence type="ECO:0000256" key="1">
    <source>
        <dbReference type="SAM" id="MobiDB-lite"/>
    </source>
</evidence>
<feature type="region of interest" description="Disordered" evidence="1">
    <location>
        <begin position="51"/>
        <end position="247"/>
    </location>
</feature>
<feature type="compositionally biased region" description="Basic and acidic residues" evidence="1">
    <location>
        <begin position="114"/>
        <end position="152"/>
    </location>
</feature>